<dbReference type="EMBL" id="JAFBEC010000008">
    <property type="protein sequence ID" value="MBM7633685.1"/>
    <property type="molecule type" value="Genomic_DNA"/>
</dbReference>
<dbReference type="RefSeq" id="WP_042413578.1">
    <property type="nucleotide sequence ID" value="NZ_JAFBEC010000008.1"/>
</dbReference>
<evidence type="ECO:0000313" key="1">
    <source>
        <dbReference type="EMBL" id="MBM7633685.1"/>
    </source>
</evidence>
<reference evidence="1 2" key="1">
    <citation type="submission" date="2021-01" db="EMBL/GenBank/DDBJ databases">
        <title>Genomic Encyclopedia of Type Strains, Phase IV (KMG-IV): sequencing the most valuable type-strain genomes for metagenomic binning, comparative biology and taxonomic classification.</title>
        <authorList>
            <person name="Goeker M."/>
        </authorList>
    </citation>
    <scope>NUCLEOTIDE SEQUENCE [LARGE SCALE GENOMIC DNA]</scope>
    <source>
        <strain evidence="1 2">DSM 25540</strain>
    </source>
</reference>
<sequence length="69" mass="8209">MQTILETSCVKRQKLCMIYKSEGGNFTKRVVRIQTYDDRLINAWCFKSQAYRRFLRKNILAIEPVNTYG</sequence>
<protein>
    <submittedName>
        <fullName evidence="1">DNA-binding transcriptional regulator YafY</fullName>
    </submittedName>
</protein>
<keyword evidence="1" id="KW-0238">DNA-binding</keyword>
<dbReference type="Proteomes" id="UP000741863">
    <property type="component" value="Unassembled WGS sequence"/>
</dbReference>
<evidence type="ECO:0000313" key="2">
    <source>
        <dbReference type="Proteomes" id="UP000741863"/>
    </source>
</evidence>
<name>A0ABS2PF44_9BACL</name>
<organism evidence="1 2">
    <name type="scientific">Geomicrobium sediminis</name>
    <dbReference type="NCBI Taxonomy" id="1347788"/>
    <lineage>
        <taxon>Bacteria</taxon>
        <taxon>Bacillati</taxon>
        <taxon>Bacillota</taxon>
        <taxon>Bacilli</taxon>
        <taxon>Bacillales</taxon>
        <taxon>Geomicrobium</taxon>
    </lineage>
</organism>
<comment type="caution">
    <text evidence="1">The sequence shown here is derived from an EMBL/GenBank/DDBJ whole genome shotgun (WGS) entry which is preliminary data.</text>
</comment>
<keyword evidence="2" id="KW-1185">Reference proteome</keyword>
<accession>A0ABS2PF44</accession>
<dbReference type="GO" id="GO:0003677">
    <property type="term" value="F:DNA binding"/>
    <property type="evidence" value="ECO:0007669"/>
    <property type="project" value="UniProtKB-KW"/>
</dbReference>
<gene>
    <name evidence="1" type="ORF">JOD17_002781</name>
</gene>
<proteinExistence type="predicted"/>